<evidence type="ECO:0000256" key="1">
    <source>
        <dbReference type="ARBA" id="ARBA00015492"/>
    </source>
</evidence>
<evidence type="ECO:0000313" key="4">
    <source>
        <dbReference type="Proteomes" id="UP000054498"/>
    </source>
</evidence>
<evidence type="ECO:0000259" key="2">
    <source>
        <dbReference type="PROSITE" id="PS51163"/>
    </source>
</evidence>
<dbReference type="InterPro" id="IPR017945">
    <property type="entry name" value="DHBP_synth_RibB-like_a/b_dom"/>
</dbReference>
<accession>A0A0D2NIL9</accession>
<keyword evidence="4" id="KW-1185">Reference proteome</keyword>
<organism evidence="3 4">
    <name type="scientific">Monoraphidium neglectum</name>
    <dbReference type="NCBI Taxonomy" id="145388"/>
    <lineage>
        <taxon>Eukaryota</taxon>
        <taxon>Viridiplantae</taxon>
        <taxon>Chlorophyta</taxon>
        <taxon>core chlorophytes</taxon>
        <taxon>Chlorophyceae</taxon>
        <taxon>CS clade</taxon>
        <taxon>Sphaeropleales</taxon>
        <taxon>Selenastraceae</taxon>
        <taxon>Monoraphidium</taxon>
    </lineage>
</organism>
<dbReference type="Gene3D" id="3.90.870.10">
    <property type="entry name" value="DHBP synthase"/>
    <property type="match status" value="1"/>
</dbReference>
<dbReference type="AlphaFoldDB" id="A0A0D2NIL9"/>
<reference evidence="3 4" key="1">
    <citation type="journal article" date="2013" name="BMC Genomics">
        <title>Reconstruction of the lipid metabolism for the microalga Monoraphidium neglectum from its genome sequence reveals characteristics suitable for biofuel production.</title>
        <authorList>
            <person name="Bogen C."/>
            <person name="Al-Dilaimi A."/>
            <person name="Albersmeier A."/>
            <person name="Wichmann J."/>
            <person name="Grundmann M."/>
            <person name="Rupp O."/>
            <person name="Lauersen K.J."/>
            <person name="Blifernez-Klassen O."/>
            <person name="Kalinowski J."/>
            <person name="Goesmann A."/>
            <person name="Mussgnug J.H."/>
            <person name="Kruse O."/>
        </authorList>
    </citation>
    <scope>NUCLEOTIDE SEQUENCE [LARGE SCALE GENOMIC DNA]</scope>
    <source>
        <strain evidence="3 4">SAG 48.87</strain>
    </source>
</reference>
<dbReference type="RefSeq" id="XP_013903790.1">
    <property type="nucleotide sequence ID" value="XM_014048336.1"/>
</dbReference>
<proteinExistence type="predicted"/>
<gene>
    <name evidence="3" type="ORF">MNEG_3188</name>
</gene>
<feature type="domain" description="YrdC-like" evidence="2">
    <location>
        <begin position="1"/>
        <end position="162"/>
    </location>
</feature>
<dbReference type="EMBL" id="KK100609">
    <property type="protein sequence ID" value="KIZ04771.1"/>
    <property type="molecule type" value="Genomic_DNA"/>
</dbReference>
<dbReference type="PANTHER" id="PTHR42828:SF3">
    <property type="entry name" value="THREONYLCARBAMOYL-AMP SYNTHASE"/>
    <property type="match status" value="1"/>
</dbReference>
<dbReference type="OrthoDB" id="3648309at2759"/>
<name>A0A0D2NIL9_9CHLO</name>
<dbReference type="STRING" id="145388.A0A0D2NIL9"/>
<evidence type="ECO:0000313" key="3">
    <source>
        <dbReference type="EMBL" id="KIZ04771.1"/>
    </source>
</evidence>
<dbReference type="PROSITE" id="PS51163">
    <property type="entry name" value="YRDC"/>
    <property type="match status" value="1"/>
</dbReference>
<dbReference type="SUPFAM" id="SSF55821">
    <property type="entry name" value="YrdC/RibB"/>
    <property type="match status" value="1"/>
</dbReference>
<protein>
    <recommendedName>
        <fullName evidence="1">Threonylcarbamoyl-AMP synthase</fullName>
    </recommendedName>
</protein>
<dbReference type="PANTHER" id="PTHR42828">
    <property type="entry name" value="DHBP SYNTHASE RIBB-LIKE ALPHA/BETA DOMAIN-CONTAINING PROTEIN"/>
    <property type="match status" value="1"/>
</dbReference>
<dbReference type="InterPro" id="IPR052532">
    <property type="entry name" value="SUA5_domain"/>
</dbReference>
<dbReference type="GeneID" id="25736066"/>
<sequence length="171" mass="18622">MQLSPKKQLSVLCRSFQEISHYTGGFRPPIHPGQPDTFTIVRRMLPGPFTLIMPASKNLPSITVDLERGKKQQRKSVGMRMPDDRVCRALLEEFGGCLLSHSVHVPEHLDSETEVPDPGTLMDMYGNTGIDFIVDTGPRVATASTVIDLTGVEPVLVRQGKGDASQLVGAG</sequence>
<dbReference type="GO" id="GO:0003725">
    <property type="term" value="F:double-stranded RNA binding"/>
    <property type="evidence" value="ECO:0007669"/>
    <property type="project" value="InterPro"/>
</dbReference>
<dbReference type="Proteomes" id="UP000054498">
    <property type="component" value="Unassembled WGS sequence"/>
</dbReference>
<dbReference type="KEGG" id="mng:MNEG_3188"/>
<dbReference type="InterPro" id="IPR006070">
    <property type="entry name" value="Sua5-like_dom"/>
</dbReference>
<dbReference type="Pfam" id="PF01300">
    <property type="entry name" value="Sua5_yciO_yrdC"/>
    <property type="match status" value="1"/>
</dbReference>